<proteinExistence type="predicted"/>
<keyword evidence="1" id="KW-0472">Membrane</keyword>
<gene>
    <name evidence="2" type="ORF">HIJ39_15265</name>
</gene>
<reference evidence="2 3" key="1">
    <citation type="submission" date="2020-04" db="EMBL/GenBank/DDBJ databases">
        <authorList>
            <person name="Zhang R."/>
            <person name="Schippers A."/>
        </authorList>
    </citation>
    <scope>NUCLEOTIDE SEQUENCE [LARGE SCALE GENOMIC DNA]</scope>
    <source>
        <strain evidence="2 3">DSM 109850</strain>
    </source>
</reference>
<dbReference type="PANTHER" id="PTHR37692:SF1">
    <property type="entry name" value="DUF420 DOMAIN-CONTAINING PROTEIN"/>
    <property type="match status" value="1"/>
</dbReference>
<name>A0A7Y0Q3M2_9FIRM</name>
<dbReference type="InterPro" id="IPR007352">
    <property type="entry name" value="DUF420"/>
</dbReference>
<dbReference type="Pfam" id="PF04238">
    <property type="entry name" value="DUF420"/>
    <property type="match status" value="1"/>
</dbReference>
<keyword evidence="1" id="KW-0812">Transmembrane</keyword>
<dbReference type="PANTHER" id="PTHR37692">
    <property type="entry name" value="HYPOTHETICAL MEMBRANE SPANNING PROTEIN"/>
    <property type="match status" value="1"/>
</dbReference>
<feature type="transmembrane region" description="Helical" evidence="1">
    <location>
        <begin position="106"/>
        <end position="125"/>
    </location>
</feature>
<evidence type="ECO:0000313" key="3">
    <source>
        <dbReference type="Proteomes" id="UP000533476"/>
    </source>
</evidence>
<dbReference type="EMBL" id="JABBVZ010000062">
    <property type="protein sequence ID" value="NMP23702.1"/>
    <property type="molecule type" value="Genomic_DNA"/>
</dbReference>
<keyword evidence="1" id="KW-1133">Transmembrane helix</keyword>
<dbReference type="AlphaFoldDB" id="A0A7Y0Q3M2"/>
<sequence>MLTSAGFVTAGWYQIRHRHVRRHRRFMLTGATLGAAFFVSYVAASFLIGDTYFGGPKAMAIPYQIFLQVHVLLATAAAVLGILTIRYALRAAFRRHKKVAPWTASAWLVAAGTGLVVFLLLFVVYPQGPSTTALWNLVLHSHPTH</sequence>
<accession>A0A7Y0Q3M2</accession>
<dbReference type="Proteomes" id="UP000533476">
    <property type="component" value="Unassembled WGS sequence"/>
</dbReference>
<evidence type="ECO:0000256" key="1">
    <source>
        <dbReference type="SAM" id="Phobius"/>
    </source>
</evidence>
<keyword evidence="3" id="KW-1185">Reference proteome</keyword>
<protein>
    <submittedName>
        <fullName evidence="2">DUF420 domain-containing protein</fullName>
    </submittedName>
</protein>
<comment type="caution">
    <text evidence="2">The sequence shown here is derived from an EMBL/GenBank/DDBJ whole genome shotgun (WGS) entry which is preliminary data.</text>
</comment>
<organism evidence="2 3">
    <name type="scientific">Sulfobacillus harzensis</name>
    <dbReference type="NCBI Taxonomy" id="2729629"/>
    <lineage>
        <taxon>Bacteria</taxon>
        <taxon>Bacillati</taxon>
        <taxon>Bacillota</taxon>
        <taxon>Clostridia</taxon>
        <taxon>Eubacteriales</taxon>
        <taxon>Clostridiales Family XVII. Incertae Sedis</taxon>
        <taxon>Sulfobacillus</taxon>
    </lineage>
</organism>
<feature type="transmembrane region" description="Helical" evidence="1">
    <location>
        <begin position="26"/>
        <end position="49"/>
    </location>
</feature>
<evidence type="ECO:0000313" key="2">
    <source>
        <dbReference type="EMBL" id="NMP23702.1"/>
    </source>
</evidence>
<feature type="transmembrane region" description="Helical" evidence="1">
    <location>
        <begin position="61"/>
        <end position="85"/>
    </location>
</feature>